<evidence type="ECO:0000256" key="3">
    <source>
        <dbReference type="PROSITE-ProRule" id="PRU00059"/>
    </source>
</evidence>
<evidence type="ECO:0000256" key="1">
    <source>
        <dbReference type="ARBA" id="ARBA00022737"/>
    </source>
</evidence>
<comment type="caution">
    <text evidence="3">Lacks conserved residue(s) required for the propagation of feature annotation.</text>
</comment>
<keyword evidence="1" id="KW-0677">Repeat</keyword>
<evidence type="ECO:0000313" key="6">
    <source>
        <dbReference type="Proteomes" id="UP001154078"/>
    </source>
</evidence>
<dbReference type="PANTHER" id="PTHR24251:SF50">
    <property type="entry name" value="ATTRACTIN-LIKE 1A"/>
    <property type="match status" value="1"/>
</dbReference>
<dbReference type="Proteomes" id="UP001154078">
    <property type="component" value="Chromosome 6"/>
</dbReference>
<dbReference type="InterPro" id="IPR035914">
    <property type="entry name" value="Sperma_CUB_dom_sf"/>
</dbReference>
<accession>A0A9P0B8F2</accession>
<protein>
    <recommendedName>
        <fullName evidence="4">CUB domain-containing protein</fullName>
    </recommendedName>
</protein>
<organism evidence="5 6">
    <name type="scientific">Brassicogethes aeneus</name>
    <name type="common">Rape pollen beetle</name>
    <name type="synonym">Meligethes aeneus</name>
    <dbReference type="NCBI Taxonomy" id="1431903"/>
    <lineage>
        <taxon>Eukaryota</taxon>
        <taxon>Metazoa</taxon>
        <taxon>Ecdysozoa</taxon>
        <taxon>Arthropoda</taxon>
        <taxon>Hexapoda</taxon>
        <taxon>Insecta</taxon>
        <taxon>Pterygota</taxon>
        <taxon>Neoptera</taxon>
        <taxon>Endopterygota</taxon>
        <taxon>Coleoptera</taxon>
        <taxon>Polyphaga</taxon>
        <taxon>Cucujiformia</taxon>
        <taxon>Nitidulidae</taxon>
        <taxon>Meligethinae</taxon>
        <taxon>Brassicogethes</taxon>
    </lineage>
</organism>
<dbReference type="InterPro" id="IPR000859">
    <property type="entry name" value="CUB_dom"/>
</dbReference>
<dbReference type="SMART" id="SM00042">
    <property type="entry name" value="CUB"/>
    <property type="match status" value="2"/>
</dbReference>
<dbReference type="PANTHER" id="PTHR24251">
    <property type="entry name" value="OVOCHYMASE-RELATED"/>
    <property type="match status" value="1"/>
</dbReference>
<dbReference type="Pfam" id="PF00431">
    <property type="entry name" value="CUB"/>
    <property type="match status" value="2"/>
</dbReference>
<feature type="domain" description="CUB" evidence="4">
    <location>
        <begin position="1"/>
        <end position="103"/>
    </location>
</feature>
<evidence type="ECO:0000259" key="4">
    <source>
        <dbReference type="PROSITE" id="PS01180"/>
    </source>
</evidence>
<dbReference type="CDD" id="cd00041">
    <property type="entry name" value="CUB"/>
    <property type="match status" value="2"/>
</dbReference>
<dbReference type="AlphaFoldDB" id="A0A9P0B8F2"/>
<dbReference type="Gene3D" id="2.60.120.290">
    <property type="entry name" value="Spermadhesin, CUB domain"/>
    <property type="match status" value="2"/>
</dbReference>
<dbReference type="FunFam" id="2.60.120.290:FF:000005">
    <property type="entry name" value="Procollagen C-endopeptidase enhancer 1"/>
    <property type="match status" value="2"/>
</dbReference>
<evidence type="ECO:0000256" key="2">
    <source>
        <dbReference type="ARBA" id="ARBA00023157"/>
    </source>
</evidence>
<reference evidence="5" key="1">
    <citation type="submission" date="2021-12" db="EMBL/GenBank/DDBJ databases">
        <authorList>
            <person name="King R."/>
        </authorList>
    </citation>
    <scope>NUCLEOTIDE SEQUENCE</scope>
</reference>
<dbReference type="PROSITE" id="PS01180">
    <property type="entry name" value="CUB"/>
    <property type="match status" value="2"/>
</dbReference>
<dbReference type="OrthoDB" id="431034at2759"/>
<name>A0A9P0B8F2_BRAAE</name>
<feature type="domain" description="CUB" evidence="4">
    <location>
        <begin position="104"/>
        <end position="221"/>
    </location>
</feature>
<keyword evidence="6" id="KW-1185">Reference proteome</keyword>
<evidence type="ECO:0000313" key="5">
    <source>
        <dbReference type="EMBL" id="CAH0558869.1"/>
    </source>
</evidence>
<keyword evidence="2" id="KW-1015">Disulfide bond</keyword>
<gene>
    <name evidence="5" type="ORF">MELIAE_LOCUS9104</name>
</gene>
<sequence length="228" mass="25356">MGFAPASLTPQTPSSPVKIHLQSLTRHRIKLIFSSFELESHQECSYDRVDFYDGGSPETPTIGRYCGSRIPPMVVTTGNHLFVSFRSDSSVQRKGFQAHYSTACGGILQAVPDTVKSIFSHAKYGSVSYDNRADCDWTIESSPEYRVFLSFVTFDVEEEKDCGYDYVEVFNGLDSSGLSFGKLCGKTKPINLSSTHDGLLVRFRSDDTVASKGFHIIYEAIEEDSLEI</sequence>
<proteinExistence type="predicted"/>
<dbReference type="EMBL" id="OV121137">
    <property type="protein sequence ID" value="CAH0558869.1"/>
    <property type="molecule type" value="Genomic_DNA"/>
</dbReference>
<dbReference type="SUPFAM" id="SSF49854">
    <property type="entry name" value="Spermadhesin, CUB domain"/>
    <property type="match status" value="2"/>
</dbReference>